<dbReference type="GO" id="GO:0005201">
    <property type="term" value="F:extracellular matrix structural constituent"/>
    <property type="evidence" value="ECO:0007669"/>
    <property type="project" value="TreeGrafter"/>
</dbReference>
<dbReference type="STRING" id="195883.A0A482WNF3"/>
<feature type="domain" description="Laminin N-terminal" evidence="4">
    <location>
        <begin position="27"/>
        <end position="140"/>
    </location>
</feature>
<dbReference type="InterPro" id="IPR050440">
    <property type="entry name" value="Laminin/Netrin_ECM"/>
</dbReference>
<organism evidence="5 6">
    <name type="scientific">Laodelphax striatellus</name>
    <name type="common">Small brown planthopper</name>
    <name type="synonym">Delphax striatella</name>
    <dbReference type="NCBI Taxonomy" id="195883"/>
    <lineage>
        <taxon>Eukaryota</taxon>
        <taxon>Metazoa</taxon>
        <taxon>Ecdysozoa</taxon>
        <taxon>Arthropoda</taxon>
        <taxon>Hexapoda</taxon>
        <taxon>Insecta</taxon>
        <taxon>Pterygota</taxon>
        <taxon>Neoptera</taxon>
        <taxon>Paraneoptera</taxon>
        <taxon>Hemiptera</taxon>
        <taxon>Auchenorrhyncha</taxon>
        <taxon>Fulgoroidea</taxon>
        <taxon>Delphacidae</taxon>
        <taxon>Criomorphinae</taxon>
        <taxon>Laodelphax</taxon>
    </lineage>
</organism>
<feature type="signal peptide" evidence="3">
    <location>
        <begin position="1"/>
        <end position="28"/>
    </location>
</feature>
<dbReference type="SMR" id="A0A482WNF3"/>
<keyword evidence="3" id="KW-0732">Signal</keyword>
<keyword evidence="2" id="KW-0424">Laminin EGF-like domain</keyword>
<dbReference type="Gene3D" id="2.60.120.260">
    <property type="entry name" value="Galactose-binding domain-like"/>
    <property type="match status" value="1"/>
</dbReference>
<dbReference type="GO" id="GO:0005604">
    <property type="term" value="C:basement membrane"/>
    <property type="evidence" value="ECO:0007669"/>
    <property type="project" value="TreeGrafter"/>
</dbReference>
<dbReference type="Pfam" id="PF00055">
    <property type="entry name" value="Laminin_N"/>
    <property type="match status" value="1"/>
</dbReference>
<evidence type="ECO:0000256" key="3">
    <source>
        <dbReference type="SAM" id="SignalP"/>
    </source>
</evidence>
<accession>A0A482WNF3</accession>
<evidence type="ECO:0000256" key="1">
    <source>
        <dbReference type="ARBA" id="ARBA00023157"/>
    </source>
</evidence>
<keyword evidence="1" id="KW-1015">Disulfide bond</keyword>
<feature type="chain" id="PRO_5019743739" description="Laminin N-terminal domain-containing protein" evidence="3">
    <location>
        <begin position="29"/>
        <end position="140"/>
    </location>
</feature>
<name>A0A482WNF3_LAOST</name>
<comment type="caution">
    <text evidence="5">The sequence shown here is derived from an EMBL/GenBank/DDBJ whole genome shotgun (WGS) entry which is preliminary data.</text>
</comment>
<evidence type="ECO:0000256" key="2">
    <source>
        <dbReference type="ARBA" id="ARBA00023292"/>
    </source>
</evidence>
<dbReference type="GO" id="GO:0007411">
    <property type="term" value="P:axon guidance"/>
    <property type="evidence" value="ECO:0007669"/>
    <property type="project" value="TreeGrafter"/>
</dbReference>
<proteinExistence type="predicted"/>
<evidence type="ECO:0000259" key="4">
    <source>
        <dbReference type="PROSITE" id="PS51117"/>
    </source>
</evidence>
<dbReference type="SMART" id="SM00136">
    <property type="entry name" value="LamNT"/>
    <property type="match status" value="1"/>
</dbReference>
<evidence type="ECO:0000313" key="5">
    <source>
        <dbReference type="EMBL" id="RZF35023.1"/>
    </source>
</evidence>
<sequence>MGVGVRVRAWLASVLVLVVALDLQQVSAEVLTPPYFNLAEGRRITATATCGEGTEGPELFCKLVPNAEKEDTLLIQGLVCDHCDPDRPDKRHPPEFAVDGSATWWQSPPLSRGTNFKKKTSNGSRNVKTRVRALLDIHNL</sequence>
<reference evidence="5 6" key="1">
    <citation type="journal article" date="2017" name="Gigascience">
        <title>Genome sequence of the small brown planthopper, Laodelphax striatellus.</title>
        <authorList>
            <person name="Zhu J."/>
            <person name="Jiang F."/>
            <person name="Wang X."/>
            <person name="Yang P."/>
            <person name="Bao Y."/>
            <person name="Zhao W."/>
            <person name="Wang W."/>
            <person name="Lu H."/>
            <person name="Wang Q."/>
            <person name="Cui N."/>
            <person name="Li J."/>
            <person name="Chen X."/>
            <person name="Luo L."/>
            <person name="Yu J."/>
            <person name="Kang L."/>
            <person name="Cui F."/>
        </authorList>
    </citation>
    <scope>NUCLEOTIDE SEQUENCE [LARGE SCALE GENOMIC DNA]</scope>
    <source>
        <strain evidence="5">Lst14</strain>
    </source>
</reference>
<dbReference type="PROSITE" id="PS51117">
    <property type="entry name" value="LAMININ_NTER"/>
    <property type="match status" value="1"/>
</dbReference>
<dbReference type="InterPro" id="IPR008211">
    <property type="entry name" value="Laminin_N"/>
</dbReference>
<dbReference type="GO" id="GO:0009888">
    <property type="term" value="P:tissue development"/>
    <property type="evidence" value="ECO:0007669"/>
    <property type="project" value="TreeGrafter"/>
</dbReference>
<dbReference type="Proteomes" id="UP000291343">
    <property type="component" value="Unassembled WGS sequence"/>
</dbReference>
<keyword evidence="6" id="KW-1185">Reference proteome</keyword>
<protein>
    <recommendedName>
        <fullName evidence="4">Laminin N-terminal domain-containing protein</fullName>
    </recommendedName>
</protein>
<dbReference type="PANTHER" id="PTHR10574:SF406">
    <property type="entry name" value="LAMININ SUBUNIT ALPHA 5"/>
    <property type="match status" value="1"/>
</dbReference>
<dbReference type="InParanoid" id="A0A482WNF3"/>
<evidence type="ECO:0000313" key="6">
    <source>
        <dbReference type="Proteomes" id="UP000291343"/>
    </source>
</evidence>
<dbReference type="PANTHER" id="PTHR10574">
    <property type="entry name" value="NETRIN/LAMININ-RELATED"/>
    <property type="match status" value="1"/>
</dbReference>
<dbReference type="EMBL" id="QKKF02029735">
    <property type="protein sequence ID" value="RZF35023.1"/>
    <property type="molecule type" value="Genomic_DNA"/>
</dbReference>
<dbReference type="AlphaFoldDB" id="A0A482WNF3"/>
<dbReference type="OrthoDB" id="6625411at2759"/>
<gene>
    <name evidence="5" type="ORF">LSTR_LSTR015196</name>
</gene>
<dbReference type="GO" id="GO:0009887">
    <property type="term" value="P:animal organ morphogenesis"/>
    <property type="evidence" value="ECO:0007669"/>
    <property type="project" value="TreeGrafter"/>
</dbReference>